<protein>
    <submittedName>
        <fullName evidence="3">HlyD family efflux transporter periplasmic adaptor subunit</fullName>
    </submittedName>
</protein>
<dbReference type="PANTHER" id="PTHR30469:SF15">
    <property type="entry name" value="HLYD FAMILY OF SECRETION PROTEINS"/>
    <property type="match status" value="1"/>
</dbReference>
<dbReference type="Gene3D" id="1.10.287.470">
    <property type="entry name" value="Helix hairpin bin"/>
    <property type="match status" value="1"/>
</dbReference>
<dbReference type="GO" id="GO:1990281">
    <property type="term" value="C:efflux pump complex"/>
    <property type="evidence" value="ECO:0007669"/>
    <property type="project" value="TreeGrafter"/>
</dbReference>
<keyword evidence="4" id="KW-1185">Reference proteome</keyword>
<organism evidence="3 4">
    <name type="scientific">Pikeienuella piscinae</name>
    <dbReference type="NCBI Taxonomy" id="2748098"/>
    <lineage>
        <taxon>Bacteria</taxon>
        <taxon>Pseudomonadati</taxon>
        <taxon>Pseudomonadota</taxon>
        <taxon>Alphaproteobacteria</taxon>
        <taxon>Rhodobacterales</taxon>
        <taxon>Paracoccaceae</taxon>
        <taxon>Pikeienuella</taxon>
    </lineage>
</organism>
<reference evidence="3 4" key="1">
    <citation type="submission" date="2020-02" db="EMBL/GenBank/DDBJ databases">
        <title>complete genome sequence of Rhodobacteraceae bacterium.</title>
        <authorList>
            <person name="Park J."/>
            <person name="Kim Y.-S."/>
            <person name="Kim K.-H."/>
        </authorList>
    </citation>
    <scope>NUCLEOTIDE SEQUENCE [LARGE SCALE GENOMIC DNA]</scope>
    <source>
        <strain evidence="3 4">RR4-56</strain>
    </source>
</reference>
<sequence>MRFLMRSLTGFALFAAAIGLVAWGGWRFAEVMTAKTDAPARGAAAERVFTVDIGRVALGPEQPVIAAYGEIRSWRTLELRASVAGRVVELSNHFRDGAEVAAGDLLFRIDPEDYAARVADAEAAIRVAEADLAEARQAVEVARLEERAAKNQRTLRESGLERRRTLLDRGVATRAEVEEAEMALAAMAQVVASRSQALIAAEIRIERAALQLEREQIAAADARRILAETAHRAPFDGLVSEVSVVLGGLVAANEKLGALIDPGALEAVFRVSNAEFTRLLDDDGRILHLPVEIRLNLDEKPLTAPGVIERAGAVIGAGETGRLVYARLDLSSAALLRPGDFVSVAIREPELADVARLPASAVNQGGEILLIDGEDRLRPLMVEVLRRQGDEVLVGGAPEGARYLRARAPQLGAGVRVKALDGIDGDKSEPLVSLDPDRQRRLIVYVEGAAQMPIETRDRLLEAIRSGRAPAGMVERLEARMGRSG</sequence>
<dbReference type="KEGG" id="hdh:G5B40_18280"/>
<evidence type="ECO:0000313" key="3">
    <source>
        <dbReference type="EMBL" id="QIE57217.1"/>
    </source>
</evidence>
<dbReference type="EMBL" id="CP049056">
    <property type="protein sequence ID" value="QIE57217.1"/>
    <property type="molecule type" value="Genomic_DNA"/>
</dbReference>
<dbReference type="RefSeq" id="WP_165101731.1">
    <property type="nucleotide sequence ID" value="NZ_CP049056.1"/>
</dbReference>
<dbReference type="PANTHER" id="PTHR30469">
    <property type="entry name" value="MULTIDRUG RESISTANCE PROTEIN MDTA"/>
    <property type="match status" value="1"/>
</dbReference>
<evidence type="ECO:0000256" key="1">
    <source>
        <dbReference type="SAM" id="Coils"/>
    </source>
</evidence>
<dbReference type="SUPFAM" id="SSF111369">
    <property type="entry name" value="HlyD-like secretion proteins"/>
    <property type="match status" value="1"/>
</dbReference>
<proteinExistence type="predicted"/>
<gene>
    <name evidence="3" type="ORF">G5B40_18280</name>
</gene>
<dbReference type="GO" id="GO:0015562">
    <property type="term" value="F:efflux transmembrane transporter activity"/>
    <property type="evidence" value="ECO:0007669"/>
    <property type="project" value="TreeGrafter"/>
</dbReference>
<dbReference type="InterPro" id="IPR058625">
    <property type="entry name" value="MdtA-like_BSH"/>
</dbReference>
<evidence type="ECO:0000259" key="2">
    <source>
        <dbReference type="Pfam" id="PF25917"/>
    </source>
</evidence>
<dbReference type="Pfam" id="PF25917">
    <property type="entry name" value="BSH_RND"/>
    <property type="match status" value="1"/>
</dbReference>
<feature type="domain" description="Multidrug resistance protein MdtA-like barrel-sandwich hybrid" evidence="2">
    <location>
        <begin position="75"/>
        <end position="259"/>
    </location>
</feature>
<feature type="coiled-coil region" evidence="1">
    <location>
        <begin position="118"/>
        <end position="152"/>
    </location>
</feature>
<accession>A0A7M3T5D6</accession>
<evidence type="ECO:0000313" key="4">
    <source>
        <dbReference type="Proteomes" id="UP000503336"/>
    </source>
</evidence>
<keyword evidence="1" id="KW-0175">Coiled coil</keyword>
<dbReference type="Proteomes" id="UP000503336">
    <property type="component" value="Chromosome"/>
</dbReference>
<dbReference type="Gene3D" id="2.40.50.100">
    <property type="match status" value="1"/>
</dbReference>
<name>A0A7M3T5D6_9RHOB</name>
<dbReference type="AlphaFoldDB" id="A0A7M3T5D6"/>